<comment type="catalytic activity">
    <reaction evidence="9">
        <text>2'-deoxyribonucleotide-(2'-deoxyribose 5'-phosphate)-2'-deoxyribonucleotide-DNA = a 3'-end 2'-deoxyribonucleotide-(2,3-dehydro-2,3-deoxyribose 5'-phosphate)-DNA + a 5'-end 5'-phospho-2'-deoxyribonucleoside-DNA + H(+)</text>
        <dbReference type="Rhea" id="RHEA:66592"/>
        <dbReference type="Rhea" id="RHEA-COMP:13180"/>
        <dbReference type="Rhea" id="RHEA-COMP:16897"/>
        <dbReference type="Rhea" id="RHEA-COMP:17067"/>
        <dbReference type="ChEBI" id="CHEBI:15378"/>
        <dbReference type="ChEBI" id="CHEBI:136412"/>
        <dbReference type="ChEBI" id="CHEBI:157695"/>
        <dbReference type="ChEBI" id="CHEBI:167181"/>
        <dbReference type="EC" id="4.2.99.18"/>
    </reaction>
</comment>
<evidence type="ECO:0000256" key="6">
    <source>
        <dbReference type="ARBA" id="ARBA00023239"/>
    </source>
</evidence>
<dbReference type="Proteomes" id="UP000054016">
    <property type="component" value="Unassembled WGS sequence"/>
</dbReference>
<dbReference type="GO" id="GO:0140078">
    <property type="term" value="F:class I DNA-(apurinic or apyrimidinic site) endonuclease activity"/>
    <property type="evidence" value="ECO:0007669"/>
    <property type="project" value="UniProtKB-EC"/>
</dbReference>
<reference evidence="12" key="1">
    <citation type="submission" date="2015-06" db="EMBL/GenBank/DDBJ databases">
        <title>New insights into the roles of widespread benthic archaea in carbon and nitrogen cycling.</title>
        <authorList>
            <person name="Lazar C.S."/>
            <person name="Baker B.J."/>
            <person name="Seitz K.W."/>
            <person name="Hyde A.S."/>
            <person name="Dick G.J."/>
            <person name="Hinrichs K.-U."/>
            <person name="Teske A.P."/>
        </authorList>
    </citation>
    <scope>NUCLEOTIDE SEQUENCE [LARGE SCALE GENOMIC DNA]</scope>
</reference>
<organism evidence="11 12">
    <name type="scientific">miscellaneous Crenarchaeota group-1 archaeon SG8-32-3</name>
    <dbReference type="NCBI Taxonomy" id="1685125"/>
    <lineage>
        <taxon>Archaea</taxon>
        <taxon>Candidatus Bathyarchaeota</taxon>
        <taxon>MCG-1</taxon>
    </lineage>
</organism>
<feature type="domain" description="HhH-GPD" evidence="10">
    <location>
        <begin position="122"/>
        <end position="277"/>
    </location>
</feature>
<dbReference type="InterPro" id="IPR012904">
    <property type="entry name" value="OGG_N"/>
</dbReference>
<evidence type="ECO:0000256" key="5">
    <source>
        <dbReference type="ARBA" id="ARBA00023204"/>
    </source>
</evidence>
<keyword evidence="3" id="KW-0227">DNA damage</keyword>
<evidence type="ECO:0000313" key="11">
    <source>
        <dbReference type="EMBL" id="KON31907.1"/>
    </source>
</evidence>
<evidence type="ECO:0000256" key="8">
    <source>
        <dbReference type="ARBA" id="ARBA00023295"/>
    </source>
</evidence>
<dbReference type="Pfam" id="PF00730">
    <property type="entry name" value="HhH-GPD"/>
    <property type="match status" value="1"/>
</dbReference>
<evidence type="ECO:0000313" key="12">
    <source>
        <dbReference type="Proteomes" id="UP000054016"/>
    </source>
</evidence>
<dbReference type="InterPro" id="IPR023170">
    <property type="entry name" value="HhH_base_excis_C"/>
</dbReference>
<keyword evidence="6" id="KW-0456">Lyase</keyword>
<dbReference type="EC" id="4.2.99.18" evidence="2"/>
<proteinExistence type="inferred from homology"/>
<dbReference type="Gene3D" id="3.30.310.260">
    <property type="match status" value="1"/>
</dbReference>
<dbReference type="InterPro" id="IPR011257">
    <property type="entry name" value="DNA_glycosylase"/>
</dbReference>
<evidence type="ECO:0000256" key="3">
    <source>
        <dbReference type="ARBA" id="ARBA00022763"/>
    </source>
</evidence>
<protein>
    <recommendedName>
        <fullName evidence="2">DNA-(apurinic or apyrimidinic site) lyase</fullName>
        <ecNumber evidence="2">4.2.99.18</ecNumber>
    </recommendedName>
</protein>
<dbReference type="PATRIC" id="fig|1685125.3.peg.410"/>
<dbReference type="InterPro" id="IPR003265">
    <property type="entry name" value="HhH-GPD_domain"/>
</dbReference>
<dbReference type="GO" id="GO:0008534">
    <property type="term" value="F:oxidized purine nucleobase lesion DNA N-glycosylase activity"/>
    <property type="evidence" value="ECO:0007669"/>
    <property type="project" value="InterPro"/>
</dbReference>
<accession>A0A0M0BTG3</accession>
<dbReference type="InterPro" id="IPR052054">
    <property type="entry name" value="Oxidative_DNA_repair_enzyme"/>
</dbReference>
<dbReference type="PANTHER" id="PTHR10242:SF2">
    <property type="entry name" value="N-GLYCOSYLASE_DNA LYASE"/>
    <property type="match status" value="1"/>
</dbReference>
<dbReference type="GO" id="GO:0003684">
    <property type="term" value="F:damaged DNA binding"/>
    <property type="evidence" value="ECO:0007669"/>
    <property type="project" value="InterPro"/>
</dbReference>
<name>A0A0M0BTG3_9ARCH</name>
<gene>
    <name evidence="11" type="ORF">AC478_01810</name>
</gene>
<dbReference type="PANTHER" id="PTHR10242">
    <property type="entry name" value="8-OXOGUANINE DNA GLYCOSYLASE"/>
    <property type="match status" value="1"/>
</dbReference>
<evidence type="ECO:0000256" key="9">
    <source>
        <dbReference type="ARBA" id="ARBA00044632"/>
    </source>
</evidence>
<dbReference type="SMART" id="SM00478">
    <property type="entry name" value="ENDO3c"/>
    <property type="match status" value="1"/>
</dbReference>
<keyword evidence="4" id="KW-0378">Hydrolase</keyword>
<sequence length="293" mass="33981">MNLDGVPLNLDVTLCCGQVFRWDKKRDWWYGVVGGKAIKVRQVNAELDFANADMKFVENYFALDDDLQKISCAVGRDEHIRKALQELWGLRIIRQDPWECLISYICATYKNIPAIKHMLMHLSRRFGEKTILDDMELFTFPTPEKLANASTKDLLECGLGYRAKYVQETSKRIFESDFELESLRQVSYMRAKKQLCNFAGVGLKVADCVLLFSLGKTEAFPVDRWVERVILNHYATKLPRELAQKLARRKGLSNADYTKLNVFGREYFGEYAGYAQEYLYHYERVKTQTCSDA</sequence>
<dbReference type="EMBL" id="LFWV01000019">
    <property type="protein sequence ID" value="KON31907.1"/>
    <property type="molecule type" value="Genomic_DNA"/>
</dbReference>
<dbReference type="CDD" id="cd00056">
    <property type="entry name" value="ENDO3c"/>
    <property type="match status" value="1"/>
</dbReference>
<keyword evidence="7" id="KW-0511">Multifunctional enzyme</keyword>
<dbReference type="Gene3D" id="1.10.1670.10">
    <property type="entry name" value="Helix-hairpin-Helix base-excision DNA repair enzymes (C-terminal)"/>
    <property type="match status" value="1"/>
</dbReference>
<evidence type="ECO:0000256" key="7">
    <source>
        <dbReference type="ARBA" id="ARBA00023268"/>
    </source>
</evidence>
<dbReference type="SUPFAM" id="SSF48150">
    <property type="entry name" value="DNA-glycosylase"/>
    <property type="match status" value="1"/>
</dbReference>
<dbReference type="GO" id="GO:0006284">
    <property type="term" value="P:base-excision repair"/>
    <property type="evidence" value="ECO:0007669"/>
    <property type="project" value="InterPro"/>
</dbReference>
<dbReference type="AlphaFoldDB" id="A0A0M0BTG3"/>
<dbReference type="GO" id="GO:0006289">
    <property type="term" value="P:nucleotide-excision repair"/>
    <property type="evidence" value="ECO:0007669"/>
    <property type="project" value="InterPro"/>
</dbReference>
<keyword evidence="8" id="KW-0326">Glycosidase</keyword>
<evidence type="ECO:0000259" key="10">
    <source>
        <dbReference type="SMART" id="SM00478"/>
    </source>
</evidence>
<comment type="similarity">
    <text evidence="1">Belongs to the type-1 OGG1 family.</text>
</comment>
<comment type="caution">
    <text evidence="11">The sequence shown here is derived from an EMBL/GenBank/DDBJ whole genome shotgun (WGS) entry which is preliminary data.</text>
</comment>
<dbReference type="SUPFAM" id="SSF55945">
    <property type="entry name" value="TATA-box binding protein-like"/>
    <property type="match status" value="1"/>
</dbReference>
<evidence type="ECO:0000256" key="2">
    <source>
        <dbReference type="ARBA" id="ARBA00012720"/>
    </source>
</evidence>
<keyword evidence="5" id="KW-0234">DNA repair</keyword>
<evidence type="ECO:0000256" key="1">
    <source>
        <dbReference type="ARBA" id="ARBA00010679"/>
    </source>
</evidence>
<evidence type="ECO:0000256" key="4">
    <source>
        <dbReference type="ARBA" id="ARBA00022801"/>
    </source>
</evidence>
<dbReference type="Pfam" id="PF07934">
    <property type="entry name" value="OGG_N"/>
    <property type="match status" value="1"/>
</dbReference>
<dbReference type="Gene3D" id="1.10.340.30">
    <property type="entry name" value="Hypothetical protein, domain 2"/>
    <property type="match status" value="1"/>
</dbReference>